<reference evidence="8 9" key="1">
    <citation type="journal article" date="2018" name="Mol. Biol. Evol.">
        <title>Broad Genomic Sampling Reveals a Smut Pathogenic Ancestry of the Fungal Clade Ustilaginomycotina.</title>
        <authorList>
            <person name="Kijpornyongpan T."/>
            <person name="Mondo S.J."/>
            <person name="Barry K."/>
            <person name="Sandor L."/>
            <person name="Lee J."/>
            <person name="Lipzen A."/>
            <person name="Pangilinan J."/>
            <person name="LaButti K."/>
            <person name="Hainaut M."/>
            <person name="Henrissat B."/>
            <person name="Grigoriev I.V."/>
            <person name="Spatafora J.W."/>
            <person name="Aime M.C."/>
        </authorList>
    </citation>
    <scope>NUCLEOTIDE SEQUENCE [LARGE SCALE GENOMIC DNA]</scope>
    <source>
        <strain evidence="8 9">MCA 4718</strain>
    </source>
</reference>
<dbReference type="GeneID" id="37013015"/>
<dbReference type="PROSITE" id="PS50005">
    <property type="entry name" value="TPR"/>
    <property type="match status" value="3"/>
</dbReference>
<feature type="compositionally biased region" description="Polar residues" evidence="7">
    <location>
        <begin position="140"/>
        <end position="153"/>
    </location>
</feature>
<protein>
    <submittedName>
        <fullName evidence="8">TPR-like protein</fullName>
    </submittedName>
</protein>
<feature type="compositionally biased region" description="Polar residues" evidence="7">
    <location>
        <begin position="123"/>
        <end position="132"/>
    </location>
</feature>
<dbReference type="Pfam" id="PF00515">
    <property type="entry name" value="TPR_1"/>
    <property type="match status" value="1"/>
</dbReference>
<feature type="region of interest" description="Disordered" evidence="7">
    <location>
        <begin position="1"/>
        <end position="63"/>
    </location>
</feature>
<dbReference type="AlphaFoldDB" id="A0A316UEG2"/>
<feature type="region of interest" description="Disordered" evidence="7">
    <location>
        <begin position="241"/>
        <end position="266"/>
    </location>
</feature>
<feature type="compositionally biased region" description="Polar residues" evidence="7">
    <location>
        <begin position="200"/>
        <end position="218"/>
    </location>
</feature>
<dbReference type="RefSeq" id="XP_025350752.1">
    <property type="nucleotide sequence ID" value="XM_025491281.1"/>
</dbReference>
<proteinExistence type="inferred from homology"/>
<dbReference type="Proteomes" id="UP000245942">
    <property type="component" value="Unassembled WGS sequence"/>
</dbReference>
<name>A0A316UEG2_9BASI</name>
<evidence type="ECO:0000256" key="6">
    <source>
        <dbReference type="PROSITE-ProRule" id="PRU00339"/>
    </source>
</evidence>
<sequence length="715" mass="76553">MSFLSGGADCGPSNPLNQLLKQTQSDRSLQHGDRFGQGGPGSQSNAFRQGQAGPAGQAEQMDQAFARNQQQGPLFQQGGGASFDFEAMRREMEMMRASGAPPPSTANWANEMSMMGGGGGSGLRQSGPNPAQSRMMGHDPTSQAWREQFQQQGPAPASASTAPSHQNGSANYASRMGGSGGMYSGGMMGYGGMGMSGSYANQMSQSSQRNQAGTTASSDKGKSRFVELDDASWEAQFKALDEAQNAATQDKGKAKAQDPIVGEEDQDAAVRNALDGVQSDITAEGREADARFQELWNAMQNSTAGDRAEVDEDLAKWEEELNRQSDGVGYRHPGGGIAGGDGGISETAGWDGTEDHLLDGYGTIGPDGYPRLGTYRRSTQNPFMQHQDPLSEGLRLLASGGSLTDATLALEAATVKPQTGGSGGEAGEVDRERRSRSEAWRKLGEAQAMNERESQAIRALEEAIRVDEGNLEAYMALAISYINEGYDLAAHSTLQRYINRAYPHLKADIPDVLQSSSDPLEPGSSTNPWATLNAVTSLFLAAARENASRGMVDPEVQVGLGVLFYADSSYEKAEDCFRSALEVRPNDFLLWNRLGATLANGGKPEEAIEAYHKALESRPTFTRAIYNLSVSCLNLGAHHEAAEHLLSALSLQQTQQLPDVPPGETAPTAPLAEAQESHGLWSTLRRIFLAMDRMDLASKAHVGSQLDDFRGEFDF</sequence>
<accession>A0A316UEG2</accession>
<evidence type="ECO:0000256" key="5">
    <source>
        <dbReference type="ARBA" id="ARBA00022803"/>
    </source>
</evidence>
<dbReference type="InterPro" id="IPR019734">
    <property type="entry name" value="TPR_rpt"/>
</dbReference>
<feature type="compositionally biased region" description="Polar residues" evidence="7">
    <location>
        <begin position="14"/>
        <end position="27"/>
    </location>
</feature>
<comment type="similarity">
    <text evidence="2">Belongs to the peroxisomal targeting signal receptor family.</text>
</comment>
<dbReference type="SMART" id="SM00028">
    <property type="entry name" value="TPR"/>
    <property type="match status" value="4"/>
</dbReference>
<dbReference type="Gene3D" id="1.25.40.10">
    <property type="entry name" value="Tetratricopeptide repeat domain"/>
    <property type="match status" value="1"/>
</dbReference>
<keyword evidence="5 6" id="KW-0802">TPR repeat</keyword>
<organism evidence="8 9">
    <name type="scientific">Pseudomicrostroma glucosiphilum</name>
    <dbReference type="NCBI Taxonomy" id="1684307"/>
    <lineage>
        <taxon>Eukaryota</taxon>
        <taxon>Fungi</taxon>
        <taxon>Dikarya</taxon>
        <taxon>Basidiomycota</taxon>
        <taxon>Ustilaginomycotina</taxon>
        <taxon>Exobasidiomycetes</taxon>
        <taxon>Microstromatales</taxon>
        <taxon>Microstromatales incertae sedis</taxon>
        <taxon>Pseudomicrostroma</taxon>
    </lineage>
</organism>
<feature type="repeat" description="TPR" evidence="6">
    <location>
        <begin position="588"/>
        <end position="621"/>
    </location>
</feature>
<keyword evidence="4" id="KW-0677">Repeat</keyword>
<feature type="region of interest" description="Disordered" evidence="7">
    <location>
        <begin position="416"/>
        <end position="437"/>
    </location>
</feature>
<dbReference type="PANTHER" id="PTHR10130">
    <property type="entry name" value="PEROXISOMAL TARGETING SIGNAL 1 RECEPTOR PEX5"/>
    <property type="match status" value="1"/>
</dbReference>
<evidence type="ECO:0000256" key="2">
    <source>
        <dbReference type="ARBA" id="ARBA00005348"/>
    </source>
</evidence>
<dbReference type="SUPFAM" id="SSF48452">
    <property type="entry name" value="TPR-like"/>
    <property type="match status" value="1"/>
</dbReference>
<dbReference type="EMBL" id="KZ819321">
    <property type="protein sequence ID" value="PWN23592.1"/>
    <property type="molecule type" value="Genomic_DNA"/>
</dbReference>
<evidence type="ECO:0000256" key="7">
    <source>
        <dbReference type="SAM" id="MobiDB-lite"/>
    </source>
</evidence>
<dbReference type="OrthoDB" id="10006023at2759"/>
<evidence type="ECO:0000256" key="4">
    <source>
        <dbReference type="ARBA" id="ARBA00022737"/>
    </source>
</evidence>
<evidence type="ECO:0000256" key="1">
    <source>
        <dbReference type="ARBA" id="ARBA00004496"/>
    </source>
</evidence>
<keyword evidence="3" id="KW-0963">Cytoplasm</keyword>
<evidence type="ECO:0000313" key="9">
    <source>
        <dbReference type="Proteomes" id="UP000245942"/>
    </source>
</evidence>
<evidence type="ECO:0000256" key="3">
    <source>
        <dbReference type="ARBA" id="ARBA00022490"/>
    </source>
</evidence>
<feature type="repeat" description="TPR" evidence="6">
    <location>
        <begin position="554"/>
        <end position="587"/>
    </location>
</feature>
<evidence type="ECO:0000313" key="8">
    <source>
        <dbReference type="EMBL" id="PWN23592.1"/>
    </source>
</evidence>
<feature type="compositionally biased region" description="Low complexity" evidence="7">
    <location>
        <begin position="49"/>
        <end position="58"/>
    </location>
</feature>
<dbReference type="GO" id="GO:0005052">
    <property type="term" value="F:peroxisome matrix targeting signal-1 binding"/>
    <property type="evidence" value="ECO:0007669"/>
    <property type="project" value="TreeGrafter"/>
</dbReference>
<dbReference type="GO" id="GO:0016560">
    <property type="term" value="P:protein import into peroxisome matrix, docking"/>
    <property type="evidence" value="ECO:0007669"/>
    <property type="project" value="TreeGrafter"/>
</dbReference>
<dbReference type="GO" id="GO:0005778">
    <property type="term" value="C:peroxisomal membrane"/>
    <property type="evidence" value="ECO:0007669"/>
    <property type="project" value="TreeGrafter"/>
</dbReference>
<dbReference type="InterPro" id="IPR011990">
    <property type="entry name" value="TPR-like_helical_dom_sf"/>
</dbReference>
<feature type="compositionally biased region" description="Basic and acidic residues" evidence="7">
    <location>
        <begin position="428"/>
        <end position="437"/>
    </location>
</feature>
<dbReference type="GO" id="GO:0005829">
    <property type="term" value="C:cytosol"/>
    <property type="evidence" value="ECO:0007669"/>
    <property type="project" value="TreeGrafter"/>
</dbReference>
<feature type="repeat" description="TPR" evidence="6">
    <location>
        <begin position="437"/>
        <end position="470"/>
    </location>
</feature>
<gene>
    <name evidence="8" type="ORF">BCV69DRAFT_279522</name>
</gene>
<dbReference type="InterPro" id="IPR024111">
    <property type="entry name" value="PEX5/PEX5L"/>
</dbReference>
<feature type="region of interest" description="Disordered" evidence="7">
    <location>
        <begin position="200"/>
        <end position="227"/>
    </location>
</feature>
<comment type="subcellular location">
    <subcellularLocation>
        <location evidence="1">Cytoplasm</location>
    </subcellularLocation>
</comment>
<dbReference type="STRING" id="1684307.A0A316UEG2"/>
<feature type="compositionally biased region" description="Low complexity" evidence="7">
    <location>
        <begin position="154"/>
        <end position="164"/>
    </location>
</feature>
<dbReference type="PANTHER" id="PTHR10130:SF9">
    <property type="entry name" value="PEROXISOMAL TARGETING SIGNAL RECEPTOR"/>
    <property type="match status" value="1"/>
</dbReference>
<feature type="region of interest" description="Disordered" evidence="7">
    <location>
        <begin position="116"/>
        <end position="173"/>
    </location>
</feature>
<keyword evidence="9" id="KW-1185">Reference proteome</keyword>